<dbReference type="GO" id="GO:0005524">
    <property type="term" value="F:ATP binding"/>
    <property type="evidence" value="ECO:0007669"/>
    <property type="project" value="UniProtKB-UniRule"/>
</dbReference>
<dbReference type="PROSITE" id="PS00107">
    <property type="entry name" value="PROTEIN_KINASE_ATP"/>
    <property type="match status" value="1"/>
</dbReference>
<feature type="modified residue" description="4-aspartylphosphate" evidence="5">
    <location>
        <position position="424"/>
    </location>
</feature>
<dbReference type="InterPro" id="IPR001789">
    <property type="entry name" value="Sig_transdc_resp-reg_receiver"/>
</dbReference>
<evidence type="ECO:0000313" key="10">
    <source>
        <dbReference type="EMBL" id="AUX41211.1"/>
    </source>
</evidence>
<sequence>MRSMVDAADGPPGLSSGSENGGGPPTPLAPDTADTLPGVDTVVRDRSPGRPEPLVERYGDSSTLSDEELALAATRSSMHEGGAAIQVPPDGSLLGGVYRVIGRLGEGAMGVILLARDEQLQRDVAIKLLRPEQLDNAQMQARLLAEARAMARVHHPNVVEIHAFGEYGNAPYFVMQYVPGVTLDTYVHGKGGRLGLDEALSILDQICLGVGAIHASGIAHRDVKPSNILVGSALRVVVADLGLAKRIPRGDRIELAFSGTPAYLAPEVALGRQLDPALLPRIDVYALGVVAYFLLAGRLPFQSSSTIDLVMQHAYQPPVPPSELCSDLPASFDAPVLAALAKEPEQRTASADALREALLDARSALPTYAPTTRIMVADDSPAFRAFLSNVLAEALPGAMIETAPDGSAALAAIEANPPALGVFDLDMPGLDGIALTAAVRKLPRGGDFPIIVATGTGGAADWQCLSRLGASAFLVKPFDAGQLITLARALVGVANEQKRRPR</sequence>
<dbReference type="PANTHER" id="PTHR43289:SF6">
    <property type="entry name" value="SERINE_THREONINE-PROTEIN KINASE NEKL-3"/>
    <property type="match status" value="1"/>
</dbReference>
<dbReference type="InterPro" id="IPR008271">
    <property type="entry name" value="Ser/Thr_kinase_AS"/>
</dbReference>
<dbReference type="Pfam" id="PF00072">
    <property type="entry name" value="Response_reg"/>
    <property type="match status" value="1"/>
</dbReference>
<dbReference type="PROSITE" id="PS50011">
    <property type="entry name" value="PROTEIN_KINASE_DOM"/>
    <property type="match status" value="1"/>
</dbReference>
<dbReference type="SUPFAM" id="SSF52172">
    <property type="entry name" value="CheY-like"/>
    <property type="match status" value="1"/>
</dbReference>
<dbReference type="SMART" id="SM00220">
    <property type="entry name" value="S_TKc"/>
    <property type="match status" value="1"/>
</dbReference>
<evidence type="ECO:0000259" key="8">
    <source>
        <dbReference type="PROSITE" id="PS50011"/>
    </source>
</evidence>
<evidence type="ECO:0000256" key="2">
    <source>
        <dbReference type="ARBA" id="ARBA00022741"/>
    </source>
</evidence>
<evidence type="ECO:0000313" key="11">
    <source>
        <dbReference type="Proteomes" id="UP000238348"/>
    </source>
</evidence>
<dbReference type="PROSITE" id="PS50110">
    <property type="entry name" value="RESPONSE_REGULATORY"/>
    <property type="match status" value="1"/>
</dbReference>
<dbReference type="PANTHER" id="PTHR43289">
    <property type="entry name" value="MITOGEN-ACTIVATED PROTEIN KINASE KINASE KINASE 20-RELATED"/>
    <property type="match status" value="1"/>
</dbReference>
<dbReference type="GO" id="GO:0000160">
    <property type="term" value="P:phosphorelay signal transduction system"/>
    <property type="evidence" value="ECO:0007669"/>
    <property type="project" value="InterPro"/>
</dbReference>
<dbReference type="EMBL" id="CP012673">
    <property type="protein sequence ID" value="AUX41211.1"/>
    <property type="molecule type" value="Genomic_DNA"/>
</dbReference>
<dbReference type="SUPFAM" id="SSF56112">
    <property type="entry name" value="Protein kinase-like (PK-like)"/>
    <property type="match status" value="1"/>
</dbReference>
<evidence type="ECO:0000256" key="7">
    <source>
        <dbReference type="SAM" id="MobiDB-lite"/>
    </source>
</evidence>
<reference evidence="10 11" key="1">
    <citation type="submission" date="2015-09" db="EMBL/GenBank/DDBJ databases">
        <title>Sorangium comparison.</title>
        <authorList>
            <person name="Zaburannyi N."/>
            <person name="Bunk B."/>
            <person name="Overmann J."/>
            <person name="Mueller R."/>
        </authorList>
    </citation>
    <scope>NUCLEOTIDE SEQUENCE [LARGE SCALE GENOMIC DNA]</scope>
    <source>
        <strain evidence="10 11">So ce26</strain>
    </source>
</reference>
<evidence type="ECO:0000256" key="5">
    <source>
        <dbReference type="PROSITE-ProRule" id="PRU00169"/>
    </source>
</evidence>
<dbReference type="GO" id="GO:0004674">
    <property type="term" value="F:protein serine/threonine kinase activity"/>
    <property type="evidence" value="ECO:0007669"/>
    <property type="project" value="TreeGrafter"/>
</dbReference>
<organism evidence="10 11">
    <name type="scientific">Sorangium cellulosum</name>
    <name type="common">Polyangium cellulosum</name>
    <dbReference type="NCBI Taxonomy" id="56"/>
    <lineage>
        <taxon>Bacteria</taxon>
        <taxon>Pseudomonadati</taxon>
        <taxon>Myxococcota</taxon>
        <taxon>Polyangia</taxon>
        <taxon>Polyangiales</taxon>
        <taxon>Polyangiaceae</taxon>
        <taxon>Sorangium</taxon>
    </lineage>
</organism>
<keyword evidence="2 6" id="KW-0547">Nucleotide-binding</keyword>
<dbReference type="RefSeq" id="WP_159396885.1">
    <property type="nucleotide sequence ID" value="NZ_CP012673.1"/>
</dbReference>
<dbReference type="InterPro" id="IPR011009">
    <property type="entry name" value="Kinase-like_dom_sf"/>
</dbReference>
<keyword evidence="1" id="KW-0808">Transferase</keyword>
<gene>
    <name evidence="10" type="ORF">SOCE26_026210</name>
</gene>
<dbReference type="Gene3D" id="1.10.510.10">
    <property type="entry name" value="Transferase(Phosphotransferase) domain 1"/>
    <property type="match status" value="1"/>
</dbReference>
<keyword evidence="4 6" id="KW-0067">ATP-binding</keyword>
<dbReference type="OrthoDB" id="5486187at2"/>
<evidence type="ECO:0000256" key="3">
    <source>
        <dbReference type="ARBA" id="ARBA00022777"/>
    </source>
</evidence>
<dbReference type="SMART" id="SM00448">
    <property type="entry name" value="REC"/>
    <property type="match status" value="1"/>
</dbReference>
<dbReference type="Proteomes" id="UP000238348">
    <property type="component" value="Chromosome"/>
</dbReference>
<accession>A0A2L0EPH7</accession>
<dbReference type="InterPro" id="IPR017441">
    <property type="entry name" value="Protein_kinase_ATP_BS"/>
</dbReference>
<dbReference type="CDD" id="cd14014">
    <property type="entry name" value="STKc_PknB_like"/>
    <property type="match status" value="1"/>
</dbReference>
<feature type="domain" description="Protein kinase" evidence="8">
    <location>
        <begin position="98"/>
        <end position="359"/>
    </location>
</feature>
<protein>
    <submittedName>
        <fullName evidence="10">Uncharacterized protein</fullName>
    </submittedName>
</protein>
<dbReference type="Gene3D" id="3.30.200.20">
    <property type="entry name" value="Phosphorylase Kinase, domain 1"/>
    <property type="match status" value="1"/>
</dbReference>
<name>A0A2L0EPH7_SORCE</name>
<feature type="domain" description="Response regulatory" evidence="9">
    <location>
        <begin position="373"/>
        <end position="491"/>
    </location>
</feature>
<dbReference type="AlphaFoldDB" id="A0A2L0EPH7"/>
<dbReference type="InterPro" id="IPR011006">
    <property type="entry name" value="CheY-like_superfamily"/>
</dbReference>
<evidence type="ECO:0000256" key="1">
    <source>
        <dbReference type="ARBA" id="ARBA00022679"/>
    </source>
</evidence>
<keyword evidence="5" id="KW-0597">Phosphoprotein</keyword>
<proteinExistence type="predicted"/>
<keyword evidence="3" id="KW-0418">Kinase</keyword>
<feature type="region of interest" description="Disordered" evidence="7">
    <location>
        <begin position="1"/>
        <end position="65"/>
    </location>
</feature>
<feature type="binding site" evidence="6">
    <location>
        <position position="127"/>
    </location>
    <ligand>
        <name>ATP</name>
        <dbReference type="ChEBI" id="CHEBI:30616"/>
    </ligand>
</feature>
<evidence type="ECO:0000259" key="9">
    <source>
        <dbReference type="PROSITE" id="PS50110"/>
    </source>
</evidence>
<dbReference type="PROSITE" id="PS00108">
    <property type="entry name" value="PROTEIN_KINASE_ST"/>
    <property type="match status" value="1"/>
</dbReference>
<dbReference type="Gene3D" id="3.40.50.2300">
    <property type="match status" value="1"/>
</dbReference>
<dbReference type="InterPro" id="IPR000719">
    <property type="entry name" value="Prot_kinase_dom"/>
</dbReference>
<dbReference type="Pfam" id="PF00069">
    <property type="entry name" value="Pkinase"/>
    <property type="match status" value="1"/>
</dbReference>
<evidence type="ECO:0000256" key="4">
    <source>
        <dbReference type="ARBA" id="ARBA00022840"/>
    </source>
</evidence>
<evidence type="ECO:0000256" key="6">
    <source>
        <dbReference type="PROSITE-ProRule" id="PRU10141"/>
    </source>
</evidence>
<feature type="compositionally biased region" description="Basic and acidic residues" evidence="7">
    <location>
        <begin position="42"/>
        <end position="59"/>
    </location>
</feature>